<keyword evidence="2" id="KW-1185">Reference proteome</keyword>
<reference evidence="1 2" key="1">
    <citation type="journal article" date="2013" name="Curr. Biol.">
        <title>The Genome of the Foraminiferan Reticulomyxa filosa.</title>
        <authorList>
            <person name="Glockner G."/>
            <person name="Hulsmann N."/>
            <person name="Schleicher M."/>
            <person name="Noegel A.A."/>
            <person name="Eichinger L."/>
            <person name="Gallinger C."/>
            <person name="Pawlowski J."/>
            <person name="Sierra R."/>
            <person name="Euteneuer U."/>
            <person name="Pillet L."/>
            <person name="Moustafa A."/>
            <person name="Platzer M."/>
            <person name="Groth M."/>
            <person name="Szafranski K."/>
            <person name="Schliwa M."/>
        </authorList>
    </citation>
    <scope>NUCLEOTIDE SEQUENCE [LARGE SCALE GENOMIC DNA]</scope>
</reference>
<proteinExistence type="predicted"/>
<comment type="caution">
    <text evidence="1">The sequence shown here is derived from an EMBL/GenBank/DDBJ whole genome shotgun (WGS) entry which is preliminary data.</text>
</comment>
<dbReference type="Proteomes" id="UP000023152">
    <property type="component" value="Unassembled WGS sequence"/>
</dbReference>
<organism evidence="1 2">
    <name type="scientific">Reticulomyxa filosa</name>
    <dbReference type="NCBI Taxonomy" id="46433"/>
    <lineage>
        <taxon>Eukaryota</taxon>
        <taxon>Sar</taxon>
        <taxon>Rhizaria</taxon>
        <taxon>Retaria</taxon>
        <taxon>Foraminifera</taxon>
        <taxon>Monothalamids</taxon>
        <taxon>Reticulomyxidae</taxon>
        <taxon>Reticulomyxa</taxon>
    </lineage>
</organism>
<feature type="non-terminal residue" evidence="1">
    <location>
        <position position="1"/>
    </location>
</feature>
<dbReference type="OrthoDB" id="21615at2759"/>
<name>X6M4M7_RETFI</name>
<evidence type="ECO:0000313" key="2">
    <source>
        <dbReference type="Proteomes" id="UP000023152"/>
    </source>
</evidence>
<dbReference type="AlphaFoldDB" id="X6M4M7"/>
<sequence length="201" mass="24112">NELQQLKSCQQKMEIILERKKSAMFQNIWGHFHSQYKSIQSQKSLSIFDKIFDNMSHVWKNFKQVCSVSLFLKKNLKRKGEKHPIANLQNQTLKYQDLEWVFTEHSNDTEGIIKRLMNEMQYLFQDYNDEQRQKIVNDVEVNMRKAIKQMKEYHPCKDKIKEDEKWKEYVKALARMEQVARTKEDISITETSGCYDACIKC</sequence>
<evidence type="ECO:0000313" key="1">
    <source>
        <dbReference type="EMBL" id="ETO07995.1"/>
    </source>
</evidence>
<protein>
    <submittedName>
        <fullName evidence="1">Uncharacterized protein</fullName>
    </submittedName>
</protein>
<dbReference type="EMBL" id="ASPP01025465">
    <property type="protein sequence ID" value="ETO07995.1"/>
    <property type="molecule type" value="Genomic_DNA"/>
</dbReference>
<feature type="non-terminal residue" evidence="1">
    <location>
        <position position="201"/>
    </location>
</feature>
<accession>X6M4M7</accession>
<gene>
    <name evidence="1" type="ORF">RFI_29395</name>
</gene>